<dbReference type="CDD" id="cd00118">
    <property type="entry name" value="LysM"/>
    <property type="match status" value="2"/>
</dbReference>
<feature type="region of interest" description="Disordered" evidence="1">
    <location>
        <begin position="122"/>
        <end position="153"/>
    </location>
</feature>
<dbReference type="InterPro" id="IPR011055">
    <property type="entry name" value="Dup_hybrid_motif"/>
</dbReference>
<evidence type="ECO:0000259" key="2">
    <source>
        <dbReference type="PROSITE" id="PS51782"/>
    </source>
</evidence>
<dbReference type="Pfam" id="PF01476">
    <property type="entry name" value="LysM"/>
    <property type="match status" value="2"/>
</dbReference>
<dbReference type="InterPro" id="IPR016047">
    <property type="entry name" value="M23ase_b-sheet_dom"/>
</dbReference>
<dbReference type="PROSITE" id="PS51782">
    <property type="entry name" value="LYSM"/>
    <property type="match status" value="2"/>
</dbReference>
<feature type="domain" description="LysM" evidence="2">
    <location>
        <begin position="75"/>
        <end position="119"/>
    </location>
</feature>
<evidence type="ECO:0000256" key="1">
    <source>
        <dbReference type="SAM" id="MobiDB-lite"/>
    </source>
</evidence>
<dbReference type="PANTHER" id="PTHR33734:SF22">
    <property type="entry name" value="MEMBRANE-BOUND LYTIC MUREIN TRANSGLYCOSYLASE D"/>
    <property type="match status" value="1"/>
</dbReference>
<dbReference type="PANTHER" id="PTHR33734">
    <property type="entry name" value="LYSM DOMAIN-CONTAINING GPI-ANCHORED PROTEIN 2"/>
    <property type="match status" value="1"/>
</dbReference>
<feature type="domain" description="LysM" evidence="2">
    <location>
        <begin position="24"/>
        <end position="68"/>
    </location>
</feature>
<gene>
    <name evidence="3" type="ORF">HCT14_04965</name>
</gene>
<evidence type="ECO:0000313" key="4">
    <source>
        <dbReference type="Proteomes" id="UP000711995"/>
    </source>
</evidence>
<dbReference type="SUPFAM" id="SSF51261">
    <property type="entry name" value="Duplicated hybrid motif"/>
    <property type="match status" value="1"/>
</dbReference>
<reference evidence="3 4" key="1">
    <citation type="submission" date="2020-03" db="EMBL/GenBank/DDBJ databases">
        <title>Spirochaetal bacteria isolated from arthropods constitute a novel genus Entomospira genus novum within the order Spirochaetales.</title>
        <authorList>
            <person name="Grana-Miraglia L."/>
            <person name="Sikutova S."/>
            <person name="Fingerle V."/>
            <person name="Sing A."/>
            <person name="Castillo-Ramirez S."/>
            <person name="Margos G."/>
            <person name="Rudolf I."/>
        </authorList>
    </citation>
    <scope>NUCLEOTIDE SEQUENCE [LARGE SCALE GENOMIC DNA]</scope>
    <source>
        <strain evidence="3 4">BR193</strain>
    </source>
</reference>
<dbReference type="RefSeq" id="WP_167700442.1">
    <property type="nucleotide sequence ID" value="NZ_CP118174.1"/>
</dbReference>
<organism evidence="3 4">
    <name type="scientific">Entomospira entomophila</name>
    <dbReference type="NCBI Taxonomy" id="2719988"/>
    <lineage>
        <taxon>Bacteria</taxon>
        <taxon>Pseudomonadati</taxon>
        <taxon>Spirochaetota</taxon>
        <taxon>Spirochaetia</taxon>
        <taxon>Spirochaetales</taxon>
        <taxon>Spirochaetaceae</taxon>
        <taxon>Entomospira</taxon>
    </lineage>
</organism>
<protein>
    <submittedName>
        <fullName evidence="3">M23 family metallopeptidase</fullName>
    </submittedName>
</protein>
<dbReference type="Pfam" id="PF01551">
    <property type="entry name" value="Peptidase_M23"/>
    <property type="match status" value="1"/>
</dbReference>
<dbReference type="AlphaFoldDB" id="A0A968GD84"/>
<dbReference type="Gene3D" id="2.70.70.10">
    <property type="entry name" value="Glucose Permease (Domain IIA)"/>
    <property type="match status" value="1"/>
</dbReference>
<dbReference type="EMBL" id="JAATLJ010000001">
    <property type="protein sequence ID" value="NIZ40854.1"/>
    <property type="molecule type" value="Genomic_DNA"/>
</dbReference>
<dbReference type="CDD" id="cd12797">
    <property type="entry name" value="M23_peptidase"/>
    <property type="match status" value="1"/>
</dbReference>
<dbReference type="InterPro" id="IPR036779">
    <property type="entry name" value="LysM_dom_sf"/>
</dbReference>
<evidence type="ECO:0000313" key="3">
    <source>
        <dbReference type="EMBL" id="NIZ40854.1"/>
    </source>
</evidence>
<dbReference type="SMART" id="SM00257">
    <property type="entry name" value="LysM"/>
    <property type="match status" value="2"/>
</dbReference>
<dbReference type="InterPro" id="IPR018392">
    <property type="entry name" value="LysM"/>
</dbReference>
<dbReference type="Proteomes" id="UP000711995">
    <property type="component" value="Unassembled WGS sequence"/>
</dbReference>
<sequence>MKIFRAIIIYIFFSILAPASIIAREHVVVAGDTLYSIAKQYHVSVEDIQRLNHLSDSTRISIGLTLLIPEDASRKVHIVAKGETYYSIARLYQMTVDELLQINQLNKDHVLQVGEQLLVQATQQPPKDTDQTPKRSPPPIWPDAGNINKPAPTLPDKDIIEELPVSHAPIAPIKPTRDQNILWPITGKVEPYTGRQGGVTIATIKDATVLSVASGTVIYLGPYRELGNIVLVEKAGGYVYIYGGLDAVFVTLGQELTSGVALGVINTGGKLVFSVFKDANPINPDIAPRT</sequence>
<proteinExistence type="predicted"/>
<name>A0A968GD84_9SPIO</name>
<dbReference type="Gene3D" id="3.10.350.10">
    <property type="entry name" value="LysM domain"/>
    <property type="match status" value="2"/>
</dbReference>
<dbReference type="GO" id="GO:0008932">
    <property type="term" value="F:lytic endotransglycosylase activity"/>
    <property type="evidence" value="ECO:0007669"/>
    <property type="project" value="TreeGrafter"/>
</dbReference>
<keyword evidence="4" id="KW-1185">Reference proteome</keyword>
<comment type="caution">
    <text evidence="3">The sequence shown here is derived from an EMBL/GenBank/DDBJ whole genome shotgun (WGS) entry which is preliminary data.</text>
</comment>
<accession>A0A968GD84</accession>